<dbReference type="RefSeq" id="WP_131915179.1">
    <property type="nucleotide sequence ID" value="NZ_SMLG01000002.1"/>
</dbReference>
<proteinExistence type="predicted"/>
<dbReference type="AlphaFoldDB" id="A0A4R5FBM7"/>
<comment type="caution">
    <text evidence="1">The sequence shown here is derived from an EMBL/GenBank/DDBJ whole genome shotgun (WGS) entry which is preliminary data.</text>
</comment>
<accession>A0A4R5FBM7</accession>
<dbReference type="Proteomes" id="UP000294814">
    <property type="component" value="Unassembled WGS sequence"/>
</dbReference>
<name>A0A4R5FBM7_9FLAO</name>
<evidence type="ECO:0000313" key="2">
    <source>
        <dbReference type="Proteomes" id="UP000294814"/>
    </source>
</evidence>
<organism evidence="1 2">
    <name type="scientific">Flavobacterium rhamnosiphilum</name>
    <dbReference type="NCBI Taxonomy" id="2541724"/>
    <lineage>
        <taxon>Bacteria</taxon>
        <taxon>Pseudomonadati</taxon>
        <taxon>Bacteroidota</taxon>
        <taxon>Flavobacteriia</taxon>
        <taxon>Flavobacteriales</taxon>
        <taxon>Flavobacteriaceae</taxon>
        <taxon>Flavobacterium</taxon>
    </lineage>
</organism>
<keyword evidence="2" id="KW-1185">Reference proteome</keyword>
<sequence>MNVDKILSELEARVEVKMQPLVKYFQDNKESLHSELSDKWFDFQENGKKQIVTEIVFETILEHGVDLSNVKTKSDFDIVYPAIQILPKEILKYIENVYSKEIKLIVFNGKDRISY</sequence>
<dbReference type="EMBL" id="SMLG01000002">
    <property type="protein sequence ID" value="TDE45824.1"/>
    <property type="molecule type" value="Genomic_DNA"/>
</dbReference>
<evidence type="ECO:0000313" key="1">
    <source>
        <dbReference type="EMBL" id="TDE45824.1"/>
    </source>
</evidence>
<protein>
    <submittedName>
        <fullName evidence="1">Uncharacterized protein</fullName>
    </submittedName>
</protein>
<reference evidence="1 2" key="1">
    <citation type="submission" date="2019-03" db="EMBL/GenBank/DDBJ databases">
        <title>Novel species of Flavobacterium.</title>
        <authorList>
            <person name="Liu Q."/>
            <person name="Xin Y.-H."/>
        </authorList>
    </citation>
    <scope>NUCLEOTIDE SEQUENCE [LARGE SCALE GENOMIC DNA]</scope>
    <source>
        <strain evidence="1 2">LB3P52</strain>
    </source>
</reference>
<gene>
    <name evidence="1" type="ORF">E0I26_03815</name>
</gene>